<reference evidence="3" key="1">
    <citation type="submission" date="2022-07" db="EMBL/GenBank/DDBJ databases">
        <title>Phylogenomic reconstructions and comparative analyses of Kickxellomycotina fungi.</title>
        <authorList>
            <person name="Reynolds N.K."/>
            <person name="Stajich J.E."/>
            <person name="Barry K."/>
            <person name="Grigoriev I.V."/>
            <person name="Crous P."/>
            <person name="Smith M.E."/>
        </authorList>
    </citation>
    <scope>NUCLEOTIDE SEQUENCE</scope>
    <source>
        <strain evidence="3">RSA 567</strain>
    </source>
</reference>
<feature type="compositionally biased region" description="Basic and acidic residues" evidence="1">
    <location>
        <begin position="372"/>
        <end position="394"/>
    </location>
</feature>
<dbReference type="Proteomes" id="UP001151582">
    <property type="component" value="Unassembled WGS sequence"/>
</dbReference>
<feature type="compositionally biased region" description="Polar residues" evidence="1">
    <location>
        <begin position="345"/>
        <end position="355"/>
    </location>
</feature>
<feature type="compositionally biased region" description="Polar residues" evidence="1">
    <location>
        <begin position="306"/>
        <end position="315"/>
    </location>
</feature>
<gene>
    <name evidence="3" type="ORF">H4R34_004483</name>
</gene>
<protein>
    <recommendedName>
        <fullName evidence="2">Spen paralogue and orthologue SPOC C-terminal domain-containing protein</fullName>
    </recommendedName>
</protein>
<feature type="region of interest" description="Disordered" evidence="1">
    <location>
        <begin position="267"/>
        <end position="421"/>
    </location>
</feature>
<evidence type="ECO:0000313" key="3">
    <source>
        <dbReference type="EMBL" id="KAJ1975052.1"/>
    </source>
</evidence>
<feature type="domain" description="Spen paralogue and orthologue SPOC C-terminal" evidence="2">
    <location>
        <begin position="40"/>
        <end position="107"/>
    </location>
</feature>
<comment type="caution">
    <text evidence="3">The sequence shown here is derived from an EMBL/GenBank/DDBJ whole genome shotgun (WGS) entry which is preliminary data.</text>
</comment>
<sequence>TSRPIVLIRFELDDRADSGTDKCRNSSVPAEPTLSKHSQAQQDGVKNFAAFIGYFQQRQAIGVATMTRPGVKRLYVVPLQASDAIPDVLSWFPEVVLSKRDHDYLFALLTLSDFTHVSMTADDPEPVHPSPIQPQANITVGSPMLPSMIDSPMTMMTPYMGLAPDQTNGAMQQQLVLLSVLLAQNPAALSLVVALSAMAANPTTNQLELAQALQVLLQAASISAAVGGNGTGQEMSNASEDLTHGAFGLANEGAPPATMVELTDGISATSPAPVSSISAPMPPPPPPSLQSQETEPLGTPTVPKDQANSPDSIPQTLFGYFKSPLPERYGSKKQARESTALANEASASLPHQASHSPKLANGPVDANGLQSRQRETRADASGHDGSRSPRHEPHQSLSDMSIEDAPEPGSGPISSWESDATMLEAAFVPSWGDK</sequence>
<dbReference type="AlphaFoldDB" id="A0A9W8E765"/>
<feature type="compositionally biased region" description="Low complexity" evidence="1">
    <location>
        <begin position="267"/>
        <end position="279"/>
    </location>
</feature>
<proteinExistence type="predicted"/>
<evidence type="ECO:0000259" key="2">
    <source>
        <dbReference type="Pfam" id="PF07744"/>
    </source>
</evidence>
<feature type="region of interest" description="Disordered" evidence="1">
    <location>
        <begin position="20"/>
        <end position="39"/>
    </location>
</feature>
<evidence type="ECO:0000256" key="1">
    <source>
        <dbReference type="SAM" id="MobiDB-lite"/>
    </source>
</evidence>
<accession>A0A9W8E765</accession>
<organism evidence="3 4">
    <name type="scientific">Dimargaris verticillata</name>
    <dbReference type="NCBI Taxonomy" id="2761393"/>
    <lineage>
        <taxon>Eukaryota</taxon>
        <taxon>Fungi</taxon>
        <taxon>Fungi incertae sedis</taxon>
        <taxon>Zoopagomycota</taxon>
        <taxon>Kickxellomycotina</taxon>
        <taxon>Dimargaritomycetes</taxon>
        <taxon>Dimargaritales</taxon>
        <taxon>Dimargaritaceae</taxon>
        <taxon>Dimargaris</taxon>
    </lineage>
</organism>
<feature type="non-terminal residue" evidence="3">
    <location>
        <position position="1"/>
    </location>
</feature>
<name>A0A9W8E765_9FUNG</name>
<evidence type="ECO:0000313" key="4">
    <source>
        <dbReference type="Proteomes" id="UP001151582"/>
    </source>
</evidence>
<keyword evidence="4" id="KW-1185">Reference proteome</keyword>
<dbReference type="Pfam" id="PF07744">
    <property type="entry name" value="SPOC"/>
    <property type="match status" value="1"/>
</dbReference>
<dbReference type="InterPro" id="IPR012921">
    <property type="entry name" value="SPOC_C"/>
</dbReference>
<dbReference type="EMBL" id="JANBQB010000574">
    <property type="protein sequence ID" value="KAJ1975052.1"/>
    <property type="molecule type" value="Genomic_DNA"/>
</dbReference>